<dbReference type="InterPro" id="IPR002347">
    <property type="entry name" value="SDR_fam"/>
</dbReference>
<comment type="similarity">
    <text evidence="1 3">Belongs to the short-chain dehydrogenases/reductases (SDR) family.</text>
</comment>
<dbReference type="CDD" id="cd05233">
    <property type="entry name" value="SDR_c"/>
    <property type="match status" value="1"/>
</dbReference>
<evidence type="ECO:0000313" key="4">
    <source>
        <dbReference type="EMBL" id="GAB32859.1"/>
    </source>
</evidence>
<dbReference type="RefSeq" id="WP_007237121.1">
    <property type="nucleotide sequence ID" value="NZ_BAFB01000031.1"/>
</dbReference>
<dbReference type="EMBL" id="BAFB01000031">
    <property type="protein sequence ID" value="GAB32859.1"/>
    <property type="molecule type" value="Genomic_DNA"/>
</dbReference>
<dbReference type="Proteomes" id="UP000005038">
    <property type="component" value="Unassembled WGS sequence"/>
</dbReference>
<dbReference type="AlphaFoldDB" id="H5THA1"/>
<evidence type="ECO:0000256" key="3">
    <source>
        <dbReference type="RuleBase" id="RU000363"/>
    </source>
</evidence>
<dbReference type="PANTHER" id="PTHR24321">
    <property type="entry name" value="DEHYDROGENASES, SHORT CHAIN"/>
    <property type="match status" value="1"/>
</dbReference>
<evidence type="ECO:0000256" key="1">
    <source>
        <dbReference type="ARBA" id="ARBA00006484"/>
    </source>
</evidence>
<sequence>MRFSGTPVFVTGAASGMGLAVARAFHDEGAIVYGADISDEALKRSLDDLPRAIPLAFDIADSAAVNDAFTRVQSDQGTLGVLVNAAGVNAPNRAALEALNEENYQGFLAMKEGRRHHPEFLETITDDDFDRVLRINLYGTFYTMRAATPLLKANGGGAIVNFSSAAALMGVTMPGYYPASKAAVLGLTREAAVELAPFNIRVNSLAPGAVDTPLFRQSDQEFIDFLVGMQPITRTATPEEVAKTVLFLASEDGSYYTGQTISPSGGLVMH</sequence>
<gene>
    <name evidence="4" type="ORF">GOOTI_031_00060</name>
</gene>
<keyword evidence="5" id="KW-1185">Reference proteome</keyword>
<dbReference type="GO" id="GO:0016491">
    <property type="term" value="F:oxidoreductase activity"/>
    <property type="evidence" value="ECO:0007669"/>
    <property type="project" value="UniProtKB-KW"/>
</dbReference>
<dbReference type="FunFam" id="3.40.50.720:FF:000173">
    <property type="entry name" value="3-oxoacyl-[acyl-carrier protein] reductase"/>
    <property type="match status" value="1"/>
</dbReference>
<name>H5THA1_GORO1</name>
<organism evidence="4 5">
    <name type="scientific">Gordonia otitidis (strain DSM 44809 / CCUG 52243 / JCM 12355 / NBRC 100426 / IFM 10032)</name>
    <dbReference type="NCBI Taxonomy" id="1108044"/>
    <lineage>
        <taxon>Bacteria</taxon>
        <taxon>Bacillati</taxon>
        <taxon>Actinomycetota</taxon>
        <taxon>Actinomycetes</taxon>
        <taxon>Mycobacteriales</taxon>
        <taxon>Gordoniaceae</taxon>
        <taxon>Gordonia</taxon>
    </lineage>
</organism>
<dbReference type="STRING" id="1108044.GOOTI_031_00060"/>
<dbReference type="InterPro" id="IPR036291">
    <property type="entry name" value="NAD(P)-bd_dom_sf"/>
</dbReference>
<accession>H5THA1</accession>
<dbReference type="Pfam" id="PF00106">
    <property type="entry name" value="adh_short"/>
    <property type="match status" value="1"/>
</dbReference>
<reference evidence="4" key="1">
    <citation type="submission" date="2012-02" db="EMBL/GenBank/DDBJ databases">
        <title>Whole genome shotgun sequence of Gordonia otitidis NBRC 100426.</title>
        <authorList>
            <person name="Yoshida I."/>
            <person name="Hosoyama A."/>
            <person name="Tsuchikane K."/>
            <person name="Katsumata H."/>
            <person name="Yamazaki S."/>
            <person name="Fujita N."/>
        </authorList>
    </citation>
    <scope>NUCLEOTIDE SEQUENCE [LARGE SCALE GENOMIC DNA]</scope>
    <source>
        <strain evidence="4">NBRC 100426</strain>
    </source>
</reference>
<dbReference type="PANTHER" id="PTHR24321:SF15">
    <property type="entry name" value="OXIDOREDUCTASE UCPA"/>
    <property type="match status" value="1"/>
</dbReference>
<keyword evidence="2" id="KW-0560">Oxidoreductase</keyword>
<evidence type="ECO:0000313" key="5">
    <source>
        <dbReference type="Proteomes" id="UP000005038"/>
    </source>
</evidence>
<proteinExistence type="inferred from homology"/>
<protein>
    <submittedName>
        <fullName evidence="4">Oxidoreductase</fullName>
    </submittedName>
</protein>
<comment type="caution">
    <text evidence="4">The sequence shown here is derived from an EMBL/GenBank/DDBJ whole genome shotgun (WGS) entry which is preliminary data.</text>
</comment>
<dbReference type="PRINTS" id="PR00080">
    <property type="entry name" value="SDRFAMILY"/>
</dbReference>
<evidence type="ECO:0000256" key="2">
    <source>
        <dbReference type="ARBA" id="ARBA00023002"/>
    </source>
</evidence>
<dbReference type="OrthoDB" id="7064009at2"/>
<dbReference type="PRINTS" id="PR00081">
    <property type="entry name" value="GDHRDH"/>
</dbReference>
<dbReference type="SUPFAM" id="SSF51735">
    <property type="entry name" value="NAD(P)-binding Rossmann-fold domains"/>
    <property type="match status" value="1"/>
</dbReference>
<dbReference type="Gene3D" id="3.40.50.720">
    <property type="entry name" value="NAD(P)-binding Rossmann-like Domain"/>
    <property type="match status" value="1"/>
</dbReference>